<feature type="domain" description="Beta/gamma crystallin 'Greek key'" evidence="3">
    <location>
        <begin position="89"/>
        <end position="128"/>
    </location>
</feature>
<comment type="similarity">
    <text evidence="1">Belongs to the beta/gamma-crystallin family.</text>
</comment>
<dbReference type="PANTHER" id="PTHR11818">
    <property type="entry name" value="BETA/GAMMA CRYSTALLIN"/>
    <property type="match status" value="1"/>
</dbReference>
<evidence type="ECO:0000313" key="4">
    <source>
        <dbReference type="EMBL" id="NWR00367.1"/>
    </source>
</evidence>
<dbReference type="InterPro" id="IPR011024">
    <property type="entry name" value="G_crystallin-like"/>
</dbReference>
<feature type="non-terminal residue" evidence="4">
    <location>
        <position position="176"/>
    </location>
</feature>
<evidence type="ECO:0000313" key="5">
    <source>
        <dbReference type="Proteomes" id="UP000580691"/>
    </source>
</evidence>
<dbReference type="OrthoDB" id="8603363at2759"/>
<sequence>MGRIILYERPDFKGLSKEFTSDIANLRDADWNDLASSAKVIGQPWVLYEHSNYEGRFLVLEEGDHTFFPSRMAKTISSLQMITDDLSNPEITLYEHPNYQGKSRVVREATNLAAGHDNDIMSSHKVQRGAWLLCENSDGSGMQYIARERENFPNYKTIRFDNKLSFLRPLRAGRSY</sequence>
<feature type="domain" description="Beta/gamma crystallin 'Greek key'" evidence="3">
    <location>
        <begin position="2"/>
        <end position="42"/>
    </location>
</feature>
<dbReference type="PROSITE" id="PS50915">
    <property type="entry name" value="CRYSTALLIN_BETA_GAMMA"/>
    <property type="match status" value="3"/>
</dbReference>
<dbReference type="PANTHER" id="PTHR11818:SF103">
    <property type="entry name" value="BETA_GAMMA CRYSTALLIN 'GREEK KEY' DOMAIN-CONTAINING PROTEIN"/>
    <property type="match status" value="1"/>
</dbReference>
<evidence type="ECO:0000256" key="1">
    <source>
        <dbReference type="ARBA" id="ARBA00009646"/>
    </source>
</evidence>
<dbReference type="Pfam" id="PF00030">
    <property type="entry name" value="Crystall"/>
    <property type="match status" value="2"/>
</dbReference>
<organism evidence="4 5">
    <name type="scientific">Sinosuthora webbiana</name>
    <dbReference type="NCBI Taxonomy" id="337173"/>
    <lineage>
        <taxon>Eukaryota</taxon>
        <taxon>Metazoa</taxon>
        <taxon>Chordata</taxon>
        <taxon>Craniata</taxon>
        <taxon>Vertebrata</taxon>
        <taxon>Euteleostomi</taxon>
        <taxon>Archelosauria</taxon>
        <taxon>Archosauria</taxon>
        <taxon>Dinosauria</taxon>
        <taxon>Saurischia</taxon>
        <taxon>Theropoda</taxon>
        <taxon>Coelurosauria</taxon>
        <taxon>Aves</taxon>
        <taxon>Neognathae</taxon>
        <taxon>Neoaves</taxon>
        <taxon>Telluraves</taxon>
        <taxon>Australaves</taxon>
        <taxon>Passeriformes</taxon>
        <taxon>Sylvioidea</taxon>
        <taxon>Sylviidae</taxon>
        <taxon>Sinosuthora</taxon>
    </lineage>
</organism>
<comment type="caution">
    <text evidence="4">The sequence shown here is derived from an EMBL/GenBank/DDBJ whole genome shotgun (WGS) entry which is preliminary data.</text>
</comment>
<proteinExistence type="inferred from homology"/>
<keyword evidence="5" id="KW-1185">Reference proteome</keyword>
<dbReference type="InterPro" id="IPR001064">
    <property type="entry name" value="Beta/gamma_crystallin"/>
</dbReference>
<dbReference type="Proteomes" id="UP000580691">
    <property type="component" value="Unassembled WGS sequence"/>
</dbReference>
<dbReference type="AlphaFoldDB" id="A0A7K4TQS2"/>
<dbReference type="GO" id="GO:0002088">
    <property type="term" value="P:lens development in camera-type eye"/>
    <property type="evidence" value="ECO:0007669"/>
    <property type="project" value="TreeGrafter"/>
</dbReference>
<dbReference type="GO" id="GO:0005212">
    <property type="term" value="F:structural constituent of eye lens"/>
    <property type="evidence" value="ECO:0007669"/>
    <property type="project" value="TreeGrafter"/>
</dbReference>
<feature type="non-terminal residue" evidence="4">
    <location>
        <position position="1"/>
    </location>
</feature>
<keyword evidence="2" id="KW-0677">Repeat</keyword>
<protein>
    <submittedName>
        <fullName evidence="4">EDSP protein</fullName>
    </submittedName>
</protein>
<accession>A0A7K4TQS2</accession>
<feature type="domain" description="Beta/gamma crystallin 'Greek key'" evidence="3">
    <location>
        <begin position="43"/>
        <end position="83"/>
    </location>
</feature>
<reference evidence="4 5" key="1">
    <citation type="submission" date="2019-09" db="EMBL/GenBank/DDBJ databases">
        <title>Bird 10,000 Genomes (B10K) Project - Family phase.</title>
        <authorList>
            <person name="Zhang G."/>
        </authorList>
    </citation>
    <scope>NUCLEOTIDE SEQUENCE [LARGE SCALE GENOMIC DNA]</scope>
    <source>
        <strain evidence="4">B10K-DU-002-08</strain>
        <tissue evidence="4">Muscle</tissue>
    </source>
</reference>
<evidence type="ECO:0000259" key="3">
    <source>
        <dbReference type="PROSITE" id="PS50915"/>
    </source>
</evidence>
<evidence type="ECO:0000256" key="2">
    <source>
        <dbReference type="ARBA" id="ARBA00022737"/>
    </source>
</evidence>
<dbReference type="EMBL" id="VXBN01001971">
    <property type="protein sequence ID" value="NWR00367.1"/>
    <property type="molecule type" value="Genomic_DNA"/>
</dbReference>
<dbReference type="SMART" id="SM00247">
    <property type="entry name" value="XTALbg"/>
    <property type="match status" value="2"/>
</dbReference>
<dbReference type="Gene3D" id="2.60.20.10">
    <property type="entry name" value="Crystallins"/>
    <property type="match status" value="2"/>
</dbReference>
<dbReference type="GO" id="GO:0007601">
    <property type="term" value="P:visual perception"/>
    <property type="evidence" value="ECO:0007669"/>
    <property type="project" value="TreeGrafter"/>
</dbReference>
<name>A0A7K4TQS2_9SYLV</name>
<dbReference type="SUPFAM" id="SSF49695">
    <property type="entry name" value="gamma-Crystallin-like"/>
    <property type="match status" value="1"/>
</dbReference>
<gene>
    <name evidence="4" type="primary">Edsp_0</name>
    <name evidence="4" type="ORF">SINWEB_R15957</name>
</gene>
<dbReference type="InterPro" id="IPR050252">
    <property type="entry name" value="Beta/Gamma-Crystallin"/>
</dbReference>